<dbReference type="OrthoDB" id="1859733at2759"/>
<dbReference type="SUPFAM" id="SSF53335">
    <property type="entry name" value="S-adenosyl-L-methionine-dependent methyltransferases"/>
    <property type="match status" value="1"/>
</dbReference>
<dbReference type="EMBL" id="GG738917">
    <property type="protein sequence ID" value="EFC37557.1"/>
    <property type="molecule type" value="Genomic_DNA"/>
</dbReference>
<evidence type="ECO:0000313" key="2">
    <source>
        <dbReference type="Proteomes" id="UP000006671"/>
    </source>
</evidence>
<dbReference type="KEGG" id="ngr:NAEGRDRAFT_74739"/>
<dbReference type="VEuPathDB" id="AmoebaDB:NAEGRDRAFT_74739"/>
<dbReference type="Gene3D" id="3.40.50.150">
    <property type="entry name" value="Vaccinia Virus protein VP39"/>
    <property type="match status" value="1"/>
</dbReference>
<dbReference type="STRING" id="5762.D2W056"/>
<dbReference type="GO" id="GO:0003723">
    <property type="term" value="F:RNA binding"/>
    <property type="evidence" value="ECO:0007669"/>
    <property type="project" value="InterPro"/>
</dbReference>
<evidence type="ECO:0000313" key="1">
    <source>
        <dbReference type="EMBL" id="EFC37557.1"/>
    </source>
</evidence>
<dbReference type="GO" id="GO:0006364">
    <property type="term" value="P:rRNA processing"/>
    <property type="evidence" value="ECO:0007669"/>
    <property type="project" value="InterPro"/>
</dbReference>
<dbReference type="Pfam" id="PF01269">
    <property type="entry name" value="Fibrillarin"/>
    <property type="match status" value="1"/>
</dbReference>
<dbReference type="InterPro" id="IPR000692">
    <property type="entry name" value="Fibrillarin"/>
</dbReference>
<dbReference type="InterPro" id="IPR029063">
    <property type="entry name" value="SAM-dependent_MTases_sf"/>
</dbReference>
<gene>
    <name evidence="1" type="ORF">NAEGRDRAFT_74739</name>
</gene>
<dbReference type="GO" id="GO:0008168">
    <property type="term" value="F:methyltransferase activity"/>
    <property type="evidence" value="ECO:0007669"/>
    <property type="project" value="InterPro"/>
</dbReference>
<accession>D2W056</accession>
<dbReference type="Proteomes" id="UP000006671">
    <property type="component" value="Unassembled WGS sequence"/>
</dbReference>
<proteinExistence type="predicted"/>
<dbReference type="InParanoid" id="D2W056"/>
<name>D2W056_NAEGR</name>
<dbReference type="RefSeq" id="XP_002670301.1">
    <property type="nucleotide sequence ID" value="XM_002670255.1"/>
</dbReference>
<dbReference type="GeneID" id="8863192"/>
<organism evidence="2">
    <name type="scientific">Naegleria gruberi</name>
    <name type="common">Amoeba</name>
    <dbReference type="NCBI Taxonomy" id="5762"/>
    <lineage>
        <taxon>Eukaryota</taxon>
        <taxon>Discoba</taxon>
        <taxon>Heterolobosea</taxon>
        <taxon>Tetramitia</taxon>
        <taxon>Eutetramitia</taxon>
        <taxon>Vahlkampfiidae</taxon>
        <taxon>Naegleria</taxon>
    </lineage>
</organism>
<reference evidence="1 2" key="1">
    <citation type="journal article" date="2010" name="Cell">
        <title>The genome of Naegleria gruberi illuminates early eukaryotic versatility.</title>
        <authorList>
            <person name="Fritz-Laylin L.K."/>
            <person name="Prochnik S.E."/>
            <person name="Ginger M.L."/>
            <person name="Dacks J.B."/>
            <person name="Carpenter M.L."/>
            <person name="Field M.C."/>
            <person name="Kuo A."/>
            <person name="Paredez A."/>
            <person name="Chapman J."/>
            <person name="Pham J."/>
            <person name="Shu S."/>
            <person name="Neupane R."/>
            <person name="Cipriano M."/>
            <person name="Mancuso J."/>
            <person name="Tu H."/>
            <person name="Salamov A."/>
            <person name="Lindquist E."/>
            <person name="Shapiro H."/>
            <person name="Lucas S."/>
            <person name="Grigoriev I.V."/>
            <person name="Cande W.Z."/>
            <person name="Fulton C."/>
            <person name="Rokhsar D.S."/>
            <person name="Dawson S.C."/>
        </authorList>
    </citation>
    <scope>NUCLEOTIDE SEQUENCE [LARGE SCALE GENOMIC DNA]</scope>
    <source>
        <strain evidence="1 2">NEG-M</strain>
    </source>
</reference>
<sequence>MSVKPGGKILCIDVAPITLSFISDIISTSGKVYCVNSSESDYQIVAKLQSQRNNLIAISGSANNPSEYQSEIPEKVDIIMTNGTHKAMTENAKLFLKEGGDFYIVLHKPEGYVQQSVEWTQETITDVKKYFKPRELLTLEPFSNTDAVFVGTSFCNVE</sequence>
<protein>
    <submittedName>
        <fullName evidence="1">Predicted protein</fullName>
    </submittedName>
</protein>
<keyword evidence="2" id="KW-1185">Reference proteome</keyword>
<dbReference type="SMART" id="SM01206">
    <property type="entry name" value="Fibrillarin"/>
    <property type="match status" value="1"/>
</dbReference>
<dbReference type="eggNOG" id="KOG1596">
    <property type="taxonomic scope" value="Eukaryota"/>
</dbReference>
<dbReference type="AlphaFoldDB" id="D2W056"/>